<evidence type="ECO:0000313" key="1">
    <source>
        <dbReference type="EMBL" id="PWA32857.1"/>
    </source>
</evidence>
<accession>A0A2U1KAL3</accession>
<dbReference type="AlphaFoldDB" id="A0A2U1KAL3"/>
<dbReference type="Proteomes" id="UP000245207">
    <property type="component" value="Unassembled WGS sequence"/>
</dbReference>
<protein>
    <submittedName>
        <fullName evidence="1">Armadillo-type fold protein</fullName>
    </submittedName>
</protein>
<dbReference type="OrthoDB" id="1744028at2759"/>
<proteinExistence type="predicted"/>
<keyword evidence="2" id="KW-1185">Reference proteome</keyword>
<name>A0A2U1KAL3_ARTAN</name>
<evidence type="ECO:0000313" key="2">
    <source>
        <dbReference type="Proteomes" id="UP000245207"/>
    </source>
</evidence>
<reference evidence="1 2" key="1">
    <citation type="journal article" date="2018" name="Mol. Plant">
        <title>The genome of Artemisia annua provides insight into the evolution of Asteraceae family and artemisinin biosynthesis.</title>
        <authorList>
            <person name="Shen Q."/>
            <person name="Zhang L."/>
            <person name="Liao Z."/>
            <person name="Wang S."/>
            <person name="Yan T."/>
            <person name="Shi P."/>
            <person name="Liu M."/>
            <person name="Fu X."/>
            <person name="Pan Q."/>
            <person name="Wang Y."/>
            <person name="Lv Z."/>
            <person name="Lu X."/>
            <person name="Zhang F."/>
            <person name="Jiang W."/>
            <person name="Ma Y."/>
            <person name="Chen M."/>
            <person name="Hao X."/>
            <person name="Li L."/>
            <person name="Tang Y."/>
            <person name="Lv G."/>
            <person name="Zhou Y."/>
            <person name="Sun X."/>
            <person name="Brodelius P.E."/>
            <person name="Rose J.K.C."/>
            <person name="Tang K."/>
        </authorList>
    </citation>
    <scope>NUCLEOTIDE SEQUENCE [LARGE SCALE GENOMIC DNA]</scope>
    <source>
        <strain evidence="2">cv. Huhao1</strain>
        <tissue evidence="1">Leaf</tissue>
    </source>
</reference>
<dbReference type="EMBL" id="PKPP01025387">
    <property type="protein sequence ID" value="PWA32857.1"/>
    <property type="molecule type" value="Genomic_DNA"/>
</dbReference>
<sequence>METMERANQNVETSTVASTEALPPQIYQWKPRLTTPKTPPQYIVESTTTNDEKCLSLLKAVAMKRVGGSGQHHDRMGVFRKLMKSDFADESSSGHGMGLDNAGRVGVIVCGDHWMNVTVVNIYRCGLSFRPGSASEGNRPPTTRVSIVLQSQIFLSKEDNQICLRGPDKVPRQHMYTWEIVIWHVTIAKPLQSRLYEL</sequence>
<gene>
    <name evidence="1" type="ORF">CTI12_AA618480</name>
</gene>
<organism evidence="1 2">
    <name type="scientific">Artemisia annua</name>
    <name type="common">Sweet wormwood</name>
    <dbReference type="NCBI Taxonomy" id="35608"/>
    <lineage>
        <taxon>Eukaryota</taxon>
        <taxon>Viridiplantae</taxon>
        <taxon>Streptophyta</taxon>
        <taxon>Embryophyta</taxon>
        <taxon>Tracheophyta</taxon>
        <taxon>Spermatophyta</taxon>
        <taxon>Magnoliopsida</taxon>
        <taxon>eudicotyledons</taxon>
        <taxon>Gunneridae</taxon>
        <taxon>Pentapetalae</taxon>
        <taxon>asterids</taxon>
        <taxon>campanulids</taxon>
        <taxon>Asterales</taxon>
        <taxon>Asteraceae</taxon>
        <taxon>Asteroideae</taxon>
        <taxon>Anthemideae</taxon>
        <taxon>Artemisiinae</taxon>
        <taxon>Artemisia</taxon>
    </lineage>
</organism>
<dbReference type="STRING" id="35608.A0A2U1KAL3"/>
<comment type="caution">
    <text evidence="1">The sequence shown here is derived from an EMBL/GenBank/DDBJ whole genome shotgun (WGS) entry which is preliminary data.</text>
</comment>